<evidence type="ECO:0000313" key="3">
    <source>
        <dbReference type="EMBL" id="CAD9173821.1"/>
    </source>
</evidence>
<accession>A0A7S1RR79</accession>
<feature type="region of interest" description="Disordered" evidence="1">
    <location>
        <begin position="94"/>
        <end position="194"/>
    </location>
</feature>
<feature type="compositionally biased region" description="Basic residues" evidence="1">
    <location>
        <begin position="137"/>
        <end position="151"/>
    </location>
</feature>
<dbReference type="GO" id="GO:0003723">
    <property type="term" value="F:RNA binding"/>
    <property type="evidence" value="ECO:0007669"/>
    <property type="project" value="InterPro"/>
</dbReference>
<proteinExistence type="predicted"/>
<dbReference type="Gene3D" id="3.30.70.330">
    <property type="match status" value="1"/>
</dbReference>
<sequence>MPTTALDLTQGITEYSSRIALKMLFGQFGEVTACWIPPLEHRGSERAYVKFNTAKAAQAALDASNAGQLYLDGVNLKAEWRLAAARTQDSRDFEARGSNLMTSRDLMRAEAKKARDEREKPKRKERNRSREAERTERRKRSRSRERRRRERSRSNRSGDRGDRGRARSRSKKSEEPVALEDKQGSDDEVTSMVI</sequence>
<evidence type="ECO:0000259" key="2">
    <source>
        <dbReference type="Pfam" id="PF00076"/>
    </source>
</evidence>
<organism evidence="3">
    <name type="scientific">Alexandrium catenella</name>
    <name type="common">Red tide dinoflagellate</name>
    <name type="synonym">Gonyaulax catenella</name>
    <dbReference type="NCBI Taxonomy" id="2925"/>
    <lineage>
        <taxon>Eukaryota</taxon>
        <taxon>Sar</taxon>
        <taxon>Alveolata</taxon>
        <taxon>Dinophyceae</taxon>
        <taxon>Gonyaulacales</taxon>
        <taxon>Pyrocystaceae</taxon>
        <taxon>Alexandrium</taxon>
    </lineage>
</organism>
<feature type="compositionally biased region" description="Basic and acidic residues" evidence="1">
    <location>
        <begin position="105"/>
        <end position="136"/>
    </location>
</feature>
<dbReference type="InterPro" id="IPR035979">
    <property type="entry name" value="RBD_domain_sf"/>
</dbReference>
<name>A0A7S1RR79_ALECA</name>
<reference evidence="3" key="1">
    <citation type="submission" date="2021-01" db="EMBL/GenBank/DDBJ databases">
        <authorList>
            <person name="Corre E."/>
            <person name="Pelletier E."/>
            <person name="Niang G."/>
            <person name="Scheremetjew M."/>
            <person name="Finn R."/>
            <person name="Kale V."/>
            <person name="Holt S."/>
            <person name="Cochrane G."/>
            <person name="Meng A."/>
            <person name="Brown T."/>
            <person name="Cohen L."/>
        </authorList>
    </citation>
    <scope>NUCLEOTIDE SEQUENCE</scope>
    <source>
        <strain evidence="3">OF101</strain>
    </source>
</reference>
<dbReference type="InterPro" id="IPR012677">
    <property type="entry name" value="Nucleotide-bd_a/b_plait_sf"/>
</dbReference>
<dbReference type="SUPFAM" id="SSF54928">
    <property type="entry name" value="RNA-binding domain, RBD"/>
    <property type="match status" value="1"/>
</dbReference>
<evidence type="ECO:0000256" key="1">
    <source>
        <dbReference type="SAM" id="MobiDB-lite"/>
    </source>
</evidence>
<dbReference type="EMBL" id="HBGE01084891">
    <property type="protein sequence ID" value="CAD9173821.1"/>
    <property type="molecule type" value="Transcribed_RNA"/>
</dbReference>
<dbReference type="InterPro" id="IPR000504">
    <property type="entry name" value="RRM_dom"/>
</dbReference>
<feature type="domain" description="RRM" evidence="2">
    <location>
        <begin position="17"/>
        <end position="66"/>
    </location>
</feature>
<dbReference type="Pfam" id="PF00076">
    <property type="entry name" value="RRM_1"/>
    <property type="match status" value="1"/>
</dbReference>
<feature type="compositionally biased region" description="Basic and acidic residues" evidence="1">
    <location>
        <begin position="152"/>
        <end position="185"/>
    </location>
</feature>
<dbReference type="AlphaFoldDB" id="A0A7S1RR79"/>
<protein>
    <recommendedName>
        <fullName evidence="2">RRM domain-containing protein</fullName>
    </recommendedName>
</protein>
<gene>
    <name evidence="3" type="ORF">ACAT0790_LOCUS50590</name>
</gene>